<name>A0ABD0ZLL1_9HEMI</name>
<comment type="caution">
    <text evidence="2">The sequence shown here is derived from an EMBL/GenBank/DDBJ whole genome shotgun (WGS) entry which is preliminary data.</text>
</comment>
<evidence type="ECO:0000313" key="3">
    <source>
        <dbReference type="Proteomes" id="UP001558652"/>
    </source>
</evidence>
<dbReference type="AlphaFoldDB" id="A0ABD0ZLL1"/>
<protein>
    <submittedName>
        <fullName evidence="2">Uncharacterized protein</fullName>
    </submittedName>
</protein>
<dbReference type="EMBL" id="JBFDAA010000001">
    <property type="protein sequence ID" value="KAL1140939.1"/>
    <property type="molecule type" value="Genomic_DNA"/>
</dbReference>
<proteinExistence type="predicted"/>
<feature type="region of interest" description="Disordered" evidence="1">
    <location>
        <begin position="300"/>
        <end position="319"/>
    </location>
</feature>
<gene>
    <name evidence="2" type="ORF">AAG570_000867</name>
</gene>
<accession>A0ABD0ZLL1</accession>
<dbReference type="Proteomes" id="UP001558652">
    <property type="component" value="Unassembled WGS sequence"/>
</dbReference>
<keyword evidence="3" id="KW-1185">Reference proteome</keyword>
<evidence type="ECO:0000313" key="2">
    <source>
        <dbReference type="EMBL" id="KAL1140939.1"/>
    </source>
</evidence>
<organism evidence="2 3">
    <name type="scientific">Ranatra chinensis</name>
    <dbReference type="NCBI Taxonomy" id="642074"/>
    <lineage>
        <taxon>Eukaryota</taxon>
        <taxon>Metazoa</taxon>
        <taxon>Ecdysozoa</taxon>
        <taxon>Arthropoda</taxon>
        <taxon>Hexapoda</taxon>
        <taxon>Insecta</taxon>
        <taxon>Pterygota</taxon>
        <taxon>Neoptera</taxon>
        <taxon>Paraneoptera</taxon>
        <taxon>Hemiptera</taxon>
        <taxon>Heteroptera</taxon>
        <taxon>Panheteroptera</taxon>
        <taxon>Nepomorpha</taxon>
        <taxon>Nepidae</taxon>
        <taxon>Ranatrinae</taxon>
        <taxon>Ranatra</taxon>
    </lineage>
</organism>
<sequence>MSISRNRLQNLLQHSSQLSLDNKLAIYNMILQPESLILTESFQSKRLRTILDPLWQNRDGIVPKVVVEGFELEKNGKRPQNVTQVDRVHSSIFSVTDRRKSSSTSAEAVRPTEFLTLRRQSEAESRRQLEETYGTECPQVFVFSPKEFLGGKRFLNDEELKETVEKWLSEKDQSELPPPPHRFLSLTNLIMDPETLRSSLCYTSNVRILTTGADDVVGPKWARTWSHELPAPLSSMIPPSFQRTTVLHAWCRNWKIRGDTQKYLHVTFTLHHSVYWRKTGRSPTIVTRYLGHYVVVEPPHESETTKNKQTMQTTSTTSY</sequence>
<feature type="compositionally biased region" description="Polar residues" evidence="1">
    <location>
        <begin position="307"/>
        <end position="319"/>
    </location>
</feature>
<reference evidence="2 3" key="1">
    <citation type="submission" date="2024-07" db="EMBL/GenBank/DDBJ databases">
        <title>Chromosome-level genome assembly of the water stick insect Ranatra chinensis (Heteroptera: Nepidae).</title>
        <authorList>
            <person name="Liu X."/>
        </authorList>
    </citation>
    <scope>NUCLEOTIDE SEQUENCE [LARGE SCALE GENOMIC DNA]</scope>
    <source>
        <strain evidence="2">Cailab_2021Rc</strain>
        <tissue evidence="2">Muscle</tissue>
    </source>
</reference>
<evidence type="ECO:0000256" key="1">
    <source>
        <dbReference type="SAM" id="MobiDB-lite"/>
    </source>
</evidence>